<protein>
    <recommendedName>
        <fullName evidence="3">YebG family protein</fullName>
    </recommendedName>
</protein>
<keyword evidence="2" id="KW-1185">Reference proteome</keyword>
<comment type="caution">
    <text evidence="1">The sequence shown here is derived from an EMBL/GenBank/DDBJ whole genome shotgun (WGS) entry which is preliminary data.</text>
</comment>
<dbReference type="RefSeq" id="WP_149601577.1">
    <property type="nucleotide sequence ID" value="NZ_VTUU01000013.1"/>
</dbReference>
<accession>A0A5B0VAG7</accession>
<dbReference type="Proteomes" id="UP000323161">
    <property type="component" value="Unassembled WGS sequence"/>
</dbReference>
<dbReference type="Gene3D" id="1.10.10.710">
    <property type="entry name" value="PSPTO_1197 like"/>
    <property type="match status" value="1"/>
</dbReference>
<proteinExistence type="predicted"/>
<gene>
    <name evidence="1" type="ORF">FWJ25_17605</name>
</gene>
<dbReference type="AlphaFoldDB" id="A0A5B0VAG7"/>
<sequence length="95" mass="10711">MAVEALYFSTRDGLDMAKKNPDTMLFASKAEADARDKLLELTEELREFLVKRVDGLSEEHADQCALVIAENRDLFQRALKKPHLLNETSESADEG</sequence>
<dbReference type="EMBL" id="VTUU01000013">
    <property type="protein sequence ID" value="KAA1170999.1"/>
    <property type="molecule type" value="Genomic_DNA"/>
</dbReference>
<dbReference type="InterPro" id="IPR009813">
    <property type="entry name" value="Uncharacterised_YebG"/>
</dbReference>
<dbReference type="InterPro" id="IPR038627">
    <property type="entry name" value="YebG-like_sf"/>
</dbReference>
<evidence type="ECO:0000313" key="1">
    <source>
        <dbReference type="EMBL" id="KAA1170999.1"/>
    </source>
</evidence>
<reference evidence="1 2" key="1">
    <citation type="submission" date="2019-08" db="EMBL/GenBank/DDBJ databases">
        <title>Marinobacter ZYF650 sp. nov., a marine bacterium isolated from seawater of the Mariana trench.</title>
        <authorList>
            <person name="Ahmad W."/>
        </authorList>
    </citation>
    <scope>NUCLEOTIDE SEQUENCE [LARGE SCALE GENOMIC DNA]</scope>
    <source>
        <strain evidence="1 2">ZYF650</strain>
    </source>
</reference>
<dbReference type="Pfam" id="PF07130">
    <property type="entry name" value="YebG"/>
    <property type="match status" value="1"/>
</dbReference>
<organism evidence="1 2">
    <name type="scientific">Marinobacter salinexigens</name>
    <dbReference type="NCBI Taxonomy" id="2919747"/>
    <lineage>
        <taxon>Bacteria</taxon>
        <taxon>Pseudomonadati</taxon>
        <taxon>Pseudomonadota</taxon>
        <taxon>Gammaproteobacteria</taxon>
        <taxon>Pseudomonadales</taxon>
        <taxon>Marinobacteraceae</taxon>
        <taxon>Marinobacter</taxon>
    </lineage>
</organism>
<name>A0A5B0VAG7_9GAMM</name>
<evidence type="ECO:0000313" key="2">
    <source>
        <dbReference type="Proteomes" id="UP000323161"/>
    </source>
</evidence>
<evidence type="ECO:0008006" key="3">
    <source>
        <dbReference type="Google" id="ProtNLM"/>
    </source>
</evidence>